<evidence type="ECO:0008006" key="4">
    <source>
        <dbReference type="Google" id="ProtNLM"/>
    </source>
</evidence>
<comment type="caution">
    <text evidence="2">The sequence shown here is derived from an EMBL/GenBank/DDBJ whole genome shotgun (WGS) entry which is preliminary data.</text>
</comment>
<feature type="transmembrane region" description="Helical" evidence="1">
    <location>
        <begin position="110"/>
        <end position="132"/>
    </location>
</feature>
<proteinExistence type="predicted"/>
<dbReference type="RefSeq" id="WP_184312106.1">
    <property type="nucleotide sequence ID" value="NZ_JACHEN010000025.1"/>
</dbReference>
<gene>
    <name evidence="2" type="ORF">HNQ80_003734</name>
</gene>
<name>A0A841KVZ3_9FIRM</name>
<keyword evidence="3" id="KW-1185">Reference proteome</keyword>
<feature type="transmembrane region" description="Helical" evidence="1">
    <location>
        <begin position="36"/>
        <end position="60"/>
    </location>
</feature>
<keyword evidence="1" id="KW-0472">Membrane</keyword>
<evidence type="ECO:0000313" key="2">
    <source>
        <dbReference type="EMBL" id="MBB6217611.1"/>
    </source>
</evidence>
<keyword evidence="1" id="KW-0812">Transmembrane</keyword>
<protein>
    <recommendedName>
        <fullName evidence="4">Mpv17 / PMP22 family protein</fullName>
    </recommendedName>
</protein>
<feature type="transmembrane region" description="Helical" evidence="1">
    <location>
        <begin position="69"/>
        <end position="90"/>
    </location>
</feature>
<dbReference type="AlphaFoldDB" id="A0A841KVZ3"/>
<evidence type="ECO:0000313" key="3">
    <source>
        <dbReference type="Proteomes" id="UP000579281"/>
    </source>
</evidence>
<evidence type="ECO:0000256" key="1">
    <source>
        <dbReference type="SAM" id="Phobius"/>
    </source>
</evidence>
<dbReference type="Proteomes" id="UP000579281">
    <property type="component" value="Unassembled WGS sequence"/>
</dbReference>
<keyword evidence="1" id="KW-1133">Transmembrane helix</keyword>
<sequence length="220" mass="24211">MKKGDFLWLLSLLAVSAILLSPATHGAFIAMTKAHPYLMGFIKVAILATMGELLAIRIVVGKWVQPVGLFWRMVIWGFFGMAFAVAFPIFDAGVRGAIGAGLISDFGGSKLATAFFISTFMNLIFAPTFMGLHRITDTYIELCNGKAANLNKVSIHQVVEHIDWKILVSFVYLKTIPLFWIPAHTITFLLPPEYRVLMSAFLSIALGGILSFVKKKGQKA</sequence>
<feature type="transmembrane region" description="Helical" evidence="1">
    <location>
        <begin position="171"/>
        <end position="190"/>
    </location>
</feature>
<reference evidence="2 3" key="1">
    <citation type="submission" date="2020-08" db="EMBL/GenBank/DDBJ databases">
        <title>Genomic Encyclopedia of Type Strains, Phase IV (KMG-IV): sequencing the most valuable type-strain genomes for metagenomic binning, comparative biology and taxonomic classification.</title>
        <authorList>
            <person name="Goeker M."/>
        </authorList>
    </citation>
    <scope>NUCLEOTIDE SEQUENCE [LARGE SCALE GENOMIC DNA]</scope>
    <source>
        <strain evidence="2 3">DSM 103526</strain>
    </source>
</reference>
<feature type="transmembrane region" description="Helical" evidence="1">
    <location>
        <begin position="196"/>
        <end position="213"/>
    </location>
</feature>
<dbReference type="EMBL" id="JACHEN010000025">
    <property type="protein sequence ID" value="MBB6217611.1"/>
    <property type="molecule type" value="Genomic_DNA"/>
</dbReference>
<accession>A0A841KVZ3</accession>
<organism evidence="2 3">
    <name type="scientific">Anaerosolibacter carboniphilus</name>
    <dbReference type="NCBI Taxonomy" id="1417629"/>
    <lineage>
        <taxon>Bacteria</taxon>
        <taxon>Bacillati</taxon>
        <taxon>Bacillota</taxon>
        <taxon>Clostridia</taxon>
        <taxon>Peptostreptococcales</taxon>
        <taxon>Thermotaleaceae</taxon>
        <taxon>Anaerosolibacter</taxon>
    </lineage>
</organism>